<comment type="similarity">
    <text evidence="2">Belongs to the FAD-binding monooxygenase family.</text>
</comment>
<evidence type="ECO:0008006" key="12">
    <source>
        <dbReference type="Google" id="ProtNLM"/>
    </source>
</evidence>
<keyword evidence="3" id="KW-0285">Flavoprotein</keyword>
<evidence type="ECO:0000259" key="9">
    <source>
        <dbReference type="Pfam" id="PF07992"/>
    </source>
</evidence>
<evidence type="ECO:0000256" key="2">
    <source>
        <dbReference type="ARBA" id="ARBA00010139"/>
    </source>
</evidence>
<dbReference type="InterPro" id="IPR008030">
    <property type="entry name" value="NmrA-like"/>
</dbReference>
<keyword evidence="6" id="KW-0560">Oxidoreductase</keyword>
<evidence type="ECO:0000259" key="8">
    <source>
        <dbReference type="Pfam" id="PF05368"/>
    </source>
</evidence>
<feature type="domain" description="FAD/NAD(P)-binding" evidence="9">
    <location>
        <begin position="336"/>
        <end position="558"/>
    </location>
</feature>
<dbReference type="InterPro" id="IPR023753">
    <property type="entry name" value="FAD/NAD-binding_dom"/>
</dbReference>
<dbReference type="AlphaFoldDB" id="A0A2S6C4Y8"/>
<dbReference type="SUPFAM" id="SSF51735">
    <property type="entry name" value="NAD(P)-binding Rossmann-fold domains"/>
    <property type="match status" value="1"/>
</dbReference>
<dbReference type="InterPro" id="IPR050775">
    <property type="entry name" value="FAD-binding_Monooxygenases"/>
</dbReference>
<dbReference type="Gene3D" id="3.40.50.720">
    <property type="entry name" value="NAD(P)-binding Rossmann-like Domain"/>
    <property type="match status" value="2"/>
</dbReference>
<evidence type="ECO:0000256" key="3">
    <source>
        <dbReference type="ARBA" id="ARBA00022630"/>
    </source>
</evidence>
<proteinExistence type="inferred from homology"/>
<comment type="caution">
    <text evidence="10">The sequence shown here is derived from an EMBL/GenBank/DDBJ whole genome shotgun (WGS) entry which is preliminary data.</text>
</comment>
<evidence type="ECO:0000256" key="7">
    <source>
        <dbReference type="SAM" id="MobiDB-lite"/>
    </source>
</evidence>
<gene>
    <name evidence="10" type="ORF">CBER1_04056</name>
</gene>
<dbReference type="OrthoDB" id="66881at2759"/>
<evidence type="ECO:0000313" key="11">
    <source>
        <dbReference type="Proteomes" id="UP000237631"/>
    </source>
</evidence>
<sequence>MPPPSILVLGFGGLGEEVVKSLATHPRRNNITIAVLLRSRKPQHETRLQQWNVEPVLGDVTEDTQDALADTFRSCHTVICCTGMYSPPSTQIKIAKAVLSAGVKRYFPWQFGIDYDVIGRGSGQDLFDSQLEVRDLLRGQSQTQWVIVSTGMFIHSCLSRASDIGKVTANIAMRHPDVSGVVHVSGDTTSMQRVAEVVEQSTRKAVVRKLKTLEELERELADRPDDGMFCSAKRLKPRPPVPTSTTGKDKEDNMTGTTTERTGAALPAPDGNGPAVPNDHDYLRKYASEREKRLGKGGMAQYIDSRSTELKKLLEDPWIDTATPIQQVVQDGGHRKILIVGAGYGGILFAVALIKKGFTTEDIVIVDPAGGFGGTWYWNRYPGLMCDVESYIYMPILEEMGYMPKHKYASGEELRTYAESIAEKYNLSSTAMFQSTVQKAAWDQERNQWKLEITQTPKGGSESRIQINSDFIILANGLLNNAKIPNMAGASDFRGQTFHTARWNYEVTGGSSASPEMAKLQDKRVAIIGTGATAVQVVPHLAKWAQKLYVFQRTPSAVDVRNNRETDPVEWKTKIANSPGWQRDRNLNYFSFVGNANPKPEVNLVDDGWTHAPAYSALVGGPSYDVNMTSVGEHVAMLNVLDAPRAAKVRDRAAQVVRDTKTAQKLQAWYPTWCKRPCFHDEYLPSFNRDNVELVDTDGRGVNRITPNGVEFDGKEYEVDILIWSTGFTSPGAGTAASRAGIELSGRDGRSLDDLAQSGMSTLHGITSREFPNLFWPGPQQSGVAPNQMFVLEIMSAHIAYIISEASKRTSGSPVIQPTKEGQEAWAMKCLVGAATFAAVSGCTPGYLNKEGQSDEMSMEEKITAARLSPWCRGIADFTNLIEDWRAEGKLEGLEVSARG</sequence>
<reference evidence="11" key="1">
    <citation type="journal article" date="2017" name="bioRxiv">
        <title>Conservation of a gene cluster reveals novel cercosporin biosynthetic mechanisms and extends production to the genus Colletotrichum.</title>
        <authorList>
            <person name="de Jonge R."/>
            <person name="Ebert M.K."/>
            <person name="Huitt-Roehl C.R."/>
            <person name="Pal P."/>
            <person name="Suttle J.C."/>
            <person name="Spanner R.E."/>
            <person name="Neubauer J.D."/>
            <person name="Jurick W.M.II."/>
            <person name="Stott K.A."/>
            <person name="Secor G.A."/>
            <person name="Thomma B.P.H.J."/>
            <person name="Van de Peer Y."/>
            <person name="Townsend C.A."/>
            <person name="Bolton M.D."/>
        </authorList>
    </citation>
    <scope>NUCLEOTIDE SEQUENCE [LARGE SCALE GENOMIC DNA]</scope>
    <source>
        <strain evidence="11">CBS538.71</strain>
    </source>
</reference>
<evidence type="ECO:0000256" key="5">
    <source>
        <dbReference type="ARBA" id="ARBA00022857"/>
    </source>
</evidence>
<evidence type="ECO:0000256" key="1">
    <source>
        <dbReference type="ARBA" id="ARBA00001974"/>
    </source>
</evidence>
<dbReference type="SUPFAM" id="SSF51905">
    <property type="entry name" value="FAD/NAD(P)-binding domain"/>
    <property type="match status" value="1"/>
</dbReference>
<dbReference type="Pfam" id="PF07992">
    <property type="entry name" value="Pyr_redox_2"/>
    <property type="match status" value="1"/>
</dbReference>
<keyword evidence="5" id="KW-0521">NADP</keyword>
<dbReference type="Gene3D" id="3.50.50.60">
    <property type="entry name" value="FAD/NAD(P)-binding domain"/>
    <property type="match status" value="2"/>
</dbReference>
<name>A0A2S6C4Y8_9PEZI</name>
<dbReference type="InterPro" id="IPR036291">
    <property type="entry name" value="NAD(P)-bd_dom_sf"/>
</dbReference>
<evidence type="ECO:0000313" key="10">
    <source>
        <dbReference type="EMBL" id="PPJ54799.1"/>
    </source>
</evidence>
<organism evidence="10 11">
    <name type="scientific">Cercospora berteroae</name>
    <dbReference type="NCBI Taxonomy" id="357750"/>
    <lineage>
        <taxon>Eukaryota</taxon>
        <taxon>Fungi</taxon>
        <taxon>Dikarya</taxon>
        <taxon>Ascomycota</taxon>
        <taxon>Pezizomycotina</taxon>
        <taxon>Dothideomycetes</taxon>
        <taxon>Dothideomycetidae</taxon>
        <taxon>Mycosphaerellales</taxon>
        <taxon>Mycosphaerellaceae</taxon>
        <taxon>Cercospora</taxon>
    </lineage>
</organism>
<feature type="region of interest" description="Disordered" evidence="7">
    <location>
        <begin position="227"/>
        <end position="277"/>
    </location>
</feature>
<dbReference type="PANTHER" id="PTHR43098">
    <property type="entry name" value="L-ORNITHINE N(5)-MONOOXYGENASE-RELATED"/>
    <property type="match status" value="1"/>
</dbReference>
<feature type="domain" description="NmrA-like" evidence="8">
    <location>
        <begin position="6"/>
        <end position="153"/>
    </location>
</feature>
<keyword evidence="4" id="KW-0274">FAD</keyword>
<comment type="cofactor">
    <cofactor evidence="1">
        <name>FAD</name>
        <dbReference type="ChEBI" id="CHEBI:57692"/>
    </cofactor>
</comment>
<dbReference type="PANTHER" id="PTHR43098:SF2">
    <property type="entry name" value="FAD-BINDING MONOOXYGENASE AUSB-RELATED"/>
    <property type="match status" value="1"/>
</dbReference>
<accession>A0A2S6C4Y8</accession>
<evidence type="ECO:0000256" key="4">
    <source>
        <dbReference type="ARBA" id="ARBA00022827"/>
    </source>
</evidence>
<dbReference type="GO" id="GO:0016491">
    <property type="term" value="F:oxidoreductase activity"/>
    <property type="evidence" value="ECO:0007669"/>
    <property type="project" value="UniProtKB-KW"/>
</dbReference>
<protein>
    <recommendedName>
        <fullName evidence="12">NmrA-like domain-containing protein</fullName>
    </recommendedName>
</protein>
<dbReference type="InterPro" id="IPR036188">
    <property type="entry name" value="FAD/NAD-bd_sf"/>
</dbReference>
<dbReference type="Pfam" id="PF05368">
    <property type="entry name" value="NmrA"/>
    <property type="match status" value="1"/>
</dbReference>
<dbReference type="Proteomes" id="UP000237631">
    <property type="component" value="Unassembled WGS sequence"/>
</dbReference>
<keyword evidence="11" id="KW-1185">Reference proteome</keyword>
<evidence type="ECO:0000256" key="6">
    <source>
        <dbReference type="ARBA" id="ARBA00023002"/>
    </source>
</evidence>
<dbReference type="EMBL" id="PNEN01000556">
    <property type="protein sequence ID" value="PPJ54799.1"/>
    <property type="molecule type" value="Genomic_DNA"/>
</dbReference>